<accession>A0A3N0YYV0</accession>
<name>A0A3N0YYV0_ANAGA</name>
<dbReference type="OrthoDB" id="8913316at2759"/>
<dbReference type="PANTHER" id="PTHR34261">
    <property type="entry name" value="APC REGULATOR OF WNT-SIGNALING PATHWAY-RELATED"/>
    <property type="match status" value="1"/>
</dbReference>
<dbReference type="AlphaFoldDB" id="A0A3N0YYV0"/>
<dbReference type="InterPro" id="IPR053358">
    <property type="entry name" value="Diff-assoc_signaling"/>
</dbReference>
<proteinExistence type="predicted"/>
<protein>
    <submittedName>
        <fullName evidence="1">Uncharacterized protein</fullName>
    </submittedName>
</protein>
<evidence type="ECO:0000313" key="1">
    <source>
        <dbReference type="EMBL" id="ROL50858.1"/>
    </source>
</evidence>
<dbReference type="EMBL" id="RJVU01019434">
    <property type="protein sequence ID" value="ROL50858.1"/>
    <property type="molecule type" value="Genomic_DNA"/>
</dbReference>
<dbReference type="Proteomes" id="UP000281406">
    <property type="component" value="Unassembled WGS sequence"/>
</dbReference>
<sequence>MNSYGGSLMTYGGSGTPPDPPHFEPLWPSDGKIHFTYLGTMCKEDCKLVGHEYKCESIDKDGDVQSMYCSPKANTDYWGRECRKCGMGKEEYYWCRPDDFHWGYCGMVTDNKIYYGSTTGAVCHNNCDQIYHDYYWCNTAEGWDYCSPSENRDYMNKQCREDRPCGKYDKNYNWCRLKEGSWGYCGLVKPKTLVRRTKYDHFCVDKCQRHEKKDYYWCHTASSWDYCSPDVDVTYKNKPCRSDHSCDSHGYSYNWCWTSESDYDYCGPIERL</sequence>
<reference evidence="1 2" key="1">
    <citation type="submission" date="2018-10" db="EMBL/GenBank/DDBJ databases">
        <title>Genome assembly for a Yunnan-Guizhou Plateau 3E fish, Anabarilius grahami (Regan), and its evolutionary and genetic applications.</title>
        <authorList>
            <person name="Jiang W."/>
        </authorList>
    </citation>
    <scope>NUCLEOTIDE SEQUENCE [LARGE SCALE GENOMIC DNA]</scope>
    <source>
        <strain evidence="1">AG-KIZ</strain>
        <tissue evidence="1">Muscle</tissue>
    </source>
</reference>
<organism evidence="1 2">
    <name type="scientific">Anabarilius grahami</name>
    <name type="common">Kanglang fish</name>
    <name type="synonym">Barilius grahami</name>
    <dbReference type="NCBI Taxonomy" id="495550"/>
    <lineage>
        <taxon>Eukaryota</taxon>
        <taxon>Metazoa</taxon>
        <taxon>Chordata</taxon>
        <taxon>Craniata</taxon>
        <taxon>Vertebrata</taxon>
        <taxon>Euteleostomi</taxon>
        <taxon>Actinopterygii</taxon>
        <taxon>Neopterygii</taxon>
        <taxon>Teleostei</taxon>
        <taxon>Ostariophysi</taxon>
        <taxon>Cypriniformes</taxon>
        <taxon>Xenocyprididae</taxon>
        <taxon>Xenocypridinae</taxon>
        <taxon>Xenocypridinae incertae sedis</taxon>
        <taxon>Anabarilius</taxon>
    </lineage>
</organism>
<gene>
    <name evidence="1" type="ORF">DPX16_15102</name>
</gene>
<keyword evidence="2" id="KW-1185">Reference proteome</keyword>
<dbReference type="PANTHER" id="PTHR34261:SF1">
    <property type="entry name" value="TUBULIN POLYMERIZATION-PROMOTING PROTEIN"/>
    <property type="match status" value="1"/>
</dbReference>
<evidence type="ECO:0000313" key="2">
    <source>
        <dbReference type="Proteomes" id="UP000281406"/>
    </source>
</evidence>
<comment type="caution">
    <text evidence="1">The sequence shown here is derived from an EMBL/GenBank/DDBJ whole genome shotgun (WGS) entry which is preliminary data.</text>
</comment>